<evidence type="ECO:0000259" key="4">
    <source>
        <dbReference type="Pfam" id="PF15070"/>
    </source>
</evidence>
<dbReference type="GO" id="GO:0000137">
    <property type="term" value="C:Golgi cis cisterna"/>
    <property type="evidence" value="ECO:0007669"/>
    <property type="project" value="TreeGrafter"/>
</dbReference>
<proteinExistence type="predicted"/>
<feature type="region of interest" description="Disordered" evidence="3">
    <location>
        <begin position="569"/>
        <end position="596"/>
    </location>
</feature>
<dbReference type="OMA" id="MNHTKRS"/>
<accession>A0A8I5UUW4</accession>
<evidence type="ECO:0000313" key="5">
    <source>
        <dbReference type="Ensembl" id="ENSPPYP00000041195.1"/>
    </source>
</evidence>
<feature type="coiled-coil region" evidence="2">
    <location>
        <begin position="86"/>
        <end position="141"/>
    </location>
</feature>
<evidence type="ECO:0000313" key="6">
    <source>
        <dbReference type="Proteomes" id="UP000001595"/>
    </source>
</evidence>
<dbReference type="InterPro" id="IPR043976">
    <property type="entry name" value="GOLGA_cons_dom"/>
</dbReference>
<reference evidence="5 6" key="1">
    <citation type="submission" date="2008-02" db="EMBL/GenBank/DDBJ databases">
        <title>A 6x draft sequence assembly of the Pongo pygmaeus abelii genome.</title>
        <authorList>
            <person name="Wilson R.K."/>
            <person name="Mardis E."/>
        </authorList>
    </citation>
    <scope>NUCLEOTIDE SEQUENCE [LARGE SCALE GENOMIC DNA]</scope>
</reference>
<dbReference type="GeneTree" id="ENSGT00530000062932"/>
<dbReference type="PANTHER" id="PTHR10881">
    <property type="entry name" value="GOLGIN SUBFAMILY A MEMBER-RELATED"/>
    <property type="match status" value="1"/>
</dbReference>
<dbReference type="InterPro" id="IPR024858">
    <property type="entry name" value="GOLGA"/>
</dbReference>
<keyword evidence="6" id="KW-1185">Reference proteome</keyword>
<evidence type="ECO:0000256" key="1">
    <source>
        <dbReference type="ARBA" id="ARBA00023054"/>
    </source>
</evidence>
<feature type="domain" description="Golgin subfamily A conserved" evidence="4">
    <location>
        <begin position="225"/>
        <end position="398"/>
    </location>
</feature>
<reference evidence="5" key="2">
    <citation type="submission" date="2025-08" db="UniProtKB">
        <authorList>
            <consortium name="Ensembl"/>
        </authorList>
    </citation>
    <scope>IDENTIFICATION</scope>
</reference>
<feature type="region of interest" description="Disordered" evidence="3">
    <location>
        <begin position="1"/>
        <end position="74"/>
    </location>
</feature>
<protein>
    <recommendedName>
        <fullName evidence="4">Golgin subfamily A conserved domain-containing protein</fullName>
    </recommendedName>
</protein>
<keyword evidence="1 2" id="KW-0175">Coiled coil</keyword>
<dbReference type="AlphaFoldDB" id="A0A8I5UUW4"/>
<dbReference type="Pfam" id="PF15070">
    <property type="entry name" value="GOLGA2L5"/>
    <property type="match status" value="1"/>
</dbReference>
<feature type="region of interest" description="Disordered" evidence="3">
    <location>
        <begin position="423"/>
        <end position="448"/>
    </location>
</feature>
<name>A0A8I5UUW4_PONAB</name>
<evidence type="ECO:0000256" key="2">
    <source>
        <dbReference type="SAM" id="Coils"/>
    </source>
</evidence>
<feature type="region of interest" description="Disordered" evidence="3">
    <location>
        <begin position="520"/>
        <end position="544"/>
    </location>
</feature>
<dbReference type="GO" id="GO:0032580">
    <property type="term" value="C:Golgi cisterna membrane"/>
    <property type="evidence" value="ECO:0007669"/>
    <property type="project" value="TreeGrafter"/>
</dbReference>
<feature type="compositionally biased region" description="Gly residues" evidence="3">
    <location>
        <begin position="525"/>
        <end position="538"/>
    </location>
</feature>
<dbReference type="PANTHER" id="PTHR10881:SF62">
    <property type="entry name" value="GOLGIN SUBFAMILY A MEMBER 8H-RELATED"/>
    <property type="match status" value="1"/>
</dbReference>
<feature type="compositionally biased region" description="Low complexity" evidence="3">
    <location>
        <begin position="571"/>
        <end position="586"/>
    </location>
</feature>
<evidence type="ECO:0000256" key="3">
    <source>
        <dbReference type="SAM" id="MobiDB-lite"/>
    </source>
</evidence>
<feature type="coiled-coil region" evidence="2">
    <location>
        <begin position="241"/>
        <end position="413"/>
    </location>
</feature>
<sequence>MAEETQQNKLAAAKKKLKEYWQKNSPRVPAGVNRNRKTNGSIPETATSGGCQSPGDSARDFHREGPTSSATLKDLESPCQELAVVLDSRSVKISQLKNTIKALKQQKKQVEHQLEEEKKANNKKQKAERELEVQIQTLNIQKGKLNTDLYHMKRSLRYFEEESKDLAIHLQHSLQRKRELERALSAVTTTQEKEISFSSHSKARMEWKLEHSIQEQALLKAQVTQLKESFKQAQLERDECVQHLKGERARWQQRMRKMSQEVCTLKNEKKDDMRRIEKLERSLSKLKNQMAEPLPPEPPEPPAMSSKVELQHLRKELERVAGELQAQVKNNQRISLLNRGQEERIQVQEERLRKQEERLEEQQERLQQLAKPQSIFEELNNEHKSALQLKQQVKELQEKLGEEHLEATSQQNQQLTTQLSLMALPGEGDGGGHLDSEEEEAPRPMPSISEDLEGREAMVAIFKSAGASVQEEQARLQEQSGFMDHLEEKADLSELVNKQELRFIHYWKIHHVLTEPGGSAKDAALGGGHHQAGPGQGGDEGEAAGAAADGIAAYSNYNNGHRKFLAAAQNPADEPGPGAPAPQELGAADKHGGPPGAPRLGQQLLCAILLLGLAAEKKEINITVIKELLKKFLNKKPSYGVNLLHNSFTSFEC</sequence>
<organism evidence="5 6">
    <name type="scientific">Pongo abelii</name>
    <name type="common">Sumatran orangutan</name>
    <name type="synonym">Pongo pygmaeus abelii</name>
    <dbReference type="NCBI Taxonomy" id="9601"/>
    <lineage>
        <taxon>Eukaryota</taxon>
        <taxon>Metazoa</taxon>
        <taxon>Chordata</taxon>
        <taxon>Craniata</taxon>
        <taxon>Vertebrata</taxon>
        <taxon>Euteleostomi</taxon>
        <taxon>Mammalia</taxon>
        <taxon>Eutheria</taxon>
        <taxon>Euarchontoglires</taxon>
        <taxon>Primates</taxon>
        <taxon>Haplorrhini</taxon>
        <taxon>Catarrhini</taxon>
        <taxon>Hominidae</taxon>
        <taxon>Pongo</taxon>
    </lineage>
</organism>
<feature type="compositionally biased region" description="Polar residues" evidence="3">
    <location>
        <begin position="38"/>
        <end position="55"/>
    </location>
</feature>
<dbReference type="GO" id="GO:0007030">
    <property type="term" value="P:Golgi organization"/>
    <property type="evidence" value="ECO:0007669"/>
    <property type="project" value="TreeGrafter"/>
</dbReference>
<dbReference type="Ensembl" id="ENSPPYT00000047359.1">
    <property type="protein sequence ID" value="ENSPPYP00000041195.1"/>
    <property type="gene ID" value="ENSPPYG00000034029.1"/>
</dbReference>
<reference evidence="5" key="3">
    <citation type="submission" date="2025-09" db="UniProtKB">
        <authorList>
            <consortium name="Ensembl"/>
        </authorList>
    </citation>
    <scope>IDENTIFICATION</scope>
</reference>
<dbReference type="GO" id="GO:0005801">
    <property type="term" value="C:cis-Golgi network"/>
    <property type="evidence" value="ECO:0007669"/>
    <property type="project" value="TreeGrafter"/>
</dbReference>
<dbReference type="Proteomes" id="UP000001595">
    <property type="component" value="Chromosome 15"/>
</dbReference>